<dbReference type="SMART" id="SM00498">
    <property type="entry name" value="FH2"/>
    <property type="match status" value="1"/>
</dbReference>
<evidence type="ECO:0000259" key="6">
    <source>
        <dbReference type="PROSITE" id="PS51232"/>
    </source>
</evidence>
<dbReference type="PANTHER" id="PTHR47102">
    <property type="entry name" value="PROTEIN BNI1"/>
    <property type="match status" value="1"/>
</dbReference>
<feature type="compositionally biased region" description="Polar residues" evidence="4">
    <location>
        <begin position="135"/>
        <end position="149"/>
    </location>
</feature>
<evidence type="ECO:0000259" key="7">
    <source>
        <dbReference type="PROSITE" id="PS51444"/>
    </source>
</evidence>
<feature type="domain" description="FH2" evidence="7">
    <location>
        <begin position="1171"/>
        <end position="1592"/>
    </location>
</feature>
<feature type="compositionally biased region" description="Basic and acidic residues" evidence="4">
    <location>
        <begin position="108"/>
        <end position="132"/>
    </location>
</feature>
<dbReference type="Pfam" id="PF06367">
    <property type="entry name" value="Drf_FH3"/>
    <property type="match status" value="1"/>
</dbReference>
<feature type="region of interest" description="Disordered" evidence="4">
    <location>
        <begin position="1573"/>
        <end position="1823"/>
    </location>
</feature>
<evidence type="ECO:0000256" key="2">
    <source>
        <dbReference type="ARBA" id="ARBA00037935"/>
    </source>
</evidence>
<accession>A0AAE0DHD7</accession>
<feature type="region of interest" description="Disordered" evidence="4">
    <location>
        <begin position="997"/>
        <end position="1158"/>
    </location>
</feature>
<dbReference type="FunFam" id="6.10.30.50:FF:000001">
    <property type="entry name" value="Cytokinesis sepA protein"/>
    <property type="match status" value="1"/>
</dbReference>
<dbReference type="GO" id="GO:0030010">
    <property type="term" value="P:establishment of cell polarity"/>
    <property type="evidence" value="ECO:0007669"/>
    <property type="project" value="UniProtKB-ARBA"/>
</dbReference>
<evidence type="ECO:0000259" key="5">
    <source>
        <dbReference type="PROSITE" id="PS51231"/>
    </source>
</evidence>
<feature type="compositionally biased region" description="Basic residues" evidence="4">
    <location>
        <begin position="1641"/>
        <end position="1653"/>
    </location>
</feature>
<evidence type="ECO:0008006" key="10">
    <source>
        <dbReference type="Google" id="ProtNLM"/>
    </source>
</evidence>
<dbReference type="Pfam" id="PF06371">
    <property type="entry name" value="Drf_GBD"/>
    <property type="match status" value="1"/>
</dbReference>
<feature type="compositionally biased region" description="Pro residues" evidence="4">
    <location>
        <begin position="1110"/>
        <end position="1120"/>
    </location>
</feature>
<feature type="compositionally biased region" description="Polar residues" evidence="4">
    <location>
        <begin position="195"/>
        <end position="209"/>
    </location>
</feature>
<dbReference type="InterPro" id="IPR011989">
    <property type="entry name" value="ARM-like"/>
</dbReference>
<dbReference type="GO" id="GO:0031267">
    <property type="term" value="F:small GTPase binding"/>
    <property type="evidence" value="ECO:0007669"/>
    <property type="project" value="InterPro"/>
</dbReference>
<feature type="region of interest" description="Disordered" evidence="4">
    <location>
        <begin position="1"/>
        <end position="209"/>
    </location>
</feature>
<dbReference type="InterPro" id="IPR042201">
    <property type="entry name" value="FH2_Formin_sf"/>
</dbReference>
<dbReference type="SUPFAM" id="SSF101447">
    <property type="entry name" value="Formin homology 2 domain (FH2 domain)"/>
    <property type="match status" value="1"/>
</dbReference>
<dbReference type="PROSITE" id="PS51232">
    <property type="entry name" value="GBD_FH3"/>
    <property type="match status" value="1"/>
</dbReference>
<evidence type="ECO:0000256" key="4">
    <source>
        <dbReference type="SAM" id="MobiDB-lite"/>
    </source>
</evidence>
<feature type="compositionally biased region" description="Polar residues" evidence="4">
    <location>
        <begin position="226"/>
        <end position="243"/>
    </location>
</feature>
<dbReference type="Pfam" id="PF02181">
    <property type="entry name" value="FH2"/>
    <property type="match status" value="1"/>
</dbReference>
<feature type="region of interest" description="Disordered" evidence="4">
    <location>
        <begin position="226"/>
        <end position="283"/>
    </location>
</feature>
<sequence>MPSAHTTDSKTRQSSGGRSFFGRKHKEKSQDDEHGQDDGGSVLQVPSGSSSANGSRSSRHSHKSQMQSEDSGPEGEGLGLSMTAGVITSIPYDTAADGRSPIPVDYLPKNEKAPSRREPLPHHLAKGGKDFHQYPSWNPQDAPNGSSHPTGPRPPPHSSQSSLKPVAVLPPRDSSRKPIPLSDSASIYNDHPGTHASNSTNDTSSNHRNSFDQMSVLSAASSATRGSSIFSSDNSSRTAVQDQRPSTSHSRSSHHPHAWAPQQASGFNSTTSLNPDGFQFPRPADDRIVEAQFLDMMNKRNWQAMPEQAKRQMMAYPTSKKWQLVHQDRLVEWQGEQKRRTQARQTVLSHDGSHSIFTRADEEGSPEWYVRKVMNDTITPKQLGSLSVSLRTQPISWVKSFVEAQGQVALTNVLGKINRKQGQGPAPAAGSTSDKDLDREYDIIKCLKALMNNKYGADDALDHKQAVVALATSLISPRLTTRKLVSEVLTFLCHWGEGEGHLKVLQAMDHVKAHQGENGRFDAWMRIVEVTVDGRGKMGSLVGASEEVRSGGIGMENLLMEYALSTLFLLNMIIDAPEHDLQLRCHIRAQFTSCGIKRILLKMGDFQYEAINKQVERYRENEAIDYEDLLQRENSSMKDSIEAEVKDMQDPAQIVDAIQSKVQGSRAQDYFLSAMQHMLLIRDNDGEDRLRMFQLVDAMLSYVAMDRRLPDMDLKQSLNFSVQSLLDRLHTDSEARQALDDSTEARQLADSAIAERDEMKARIDMGADGLVAKLQKQLEEQSQIIELQGRQNDALKAELADLQRIRAQELQRNELETRELYLMLRDAQDFAAAVAKKGVPDTLASTDPKKMQGILDREGLMARLEVQLERAKTQCKLEGKVWQQAGPSDRLRELREQMDGGETGEGKENFSTMMTRQFSSGPLSMTSRNRMLKGPRRAAADALAASEEEKYRIEGSGDEAIIYEKPRIIEMRRPQMSTKQATGLLGEIAAKVRRFDASDDDDGEGDGVTTGTSHPSLESDQPKTPMDEVPPPQAEKSKDMPPPPIPTKSLIPGFEGGPPPPPPPPPPPSLPGSSHSPSMPGFSSGAPPPPPPSLPGSSPSPSMPGFSSDAPPPPPPPMPGTPRSVASSAHTSMGPPPTPGAPPIPGAPPLPSPSKGSFLPQAQYALAPTIGLPFIRPKKKLKALHWDKVDAPQVTVWAAHTPTHAAKEEKYMELSRKGVLDEVEKLFMAKEIKKIGAASGKKSDKKQIIGSDLRQKFLISLSKFSTTSADDIVRMIIHCDKDILDNNVVMDFLQREDLCVVPDNTAKLMAPYSKDWTGPDALQSTREQDPNELTREDQIYLATAYELNHYWKSRMRALLLTRTFENEYDEISKHLREVVSVSEQLRDSVALMNVLGLILDIGNYMNDSNKQATGFKLSSLGRLAMIKDDKNESTFADLVERIVRNQYPEWEGFIEDIGGVITAQKLNVEQLRLDAKKYIDNIRNVQMSLDSGNLSDPKKFHPQDRVSQVVQRSMKDARRKAEQLGLYLDEMNRTYDDIMTFYGEDSTDENARRDFFAKLANFVLEWKRSKEKNMAVEETRRRNEASMARKRANAKAVNPAAANSGISTSDGALSPSSTGAMDSLLEKLRAAAPQARDQRDRRRRARLRDKHQVRVASGQTIPDLGDLTKTGGEDEEADKSLLSPDAAKNGDGEKMDPISEGEDVAERAASMLQGLRGDGDGDGARPGSRDGSGSLRVRRRRESADDERRNRRRRRARESSSTDGGEGATLSPKHEGETIPEIKEPDDEEDGGDEAEGEESIPKTVVVPPSPEGTEKKPVVLDD</sequence>
<feature type="compositionally biased region" description="Low complexity" evidence="4">
    <location>
        <begin position="1071"/>
        <end position="1085"/>
    </location>
</feature>
<dbReference type="GO" id="GO:0051017">
    <property type="term" value="P:actin filament bundle assembly"/>
    <property type="evidence" value="ECO:0007669"/>
    <property type="project" value="TreeGrafter"/>
</dbReference>
<dbReference type="Gene3D" id="1.20.58.2220">
    <property type="entry name" value="Formin, FH2 domain"/>
    <property type="match status" value="1"/>
</dbReference>
<dbReference type="GO" id="GO:0000131">
    <property type="term" value="C:incipient cellular bud site"/>
    <property type="evidence" value="ECO:0007669"/>
    <property type="project" value="UniProtKB-ARBA"/>
</dbReference>
<dbReference type="InterPro" id="IPR051661">
    <property type="entry name" value="Actin_filament_regulator"/>
</dbReference>
<protein>
    <recommendedName>
        <fullName evidence="10">Cytokinesis protein sepA</fullName>
    </recommendedName>
</protein>
<dbReference type="GO" id="GO:0032153">
    <property type="term" value="C:cell division site"/>
    <property type="evidence" value="ECO:0007669"/>
    <property type="project" value="UniProtKB-ARBA"/>
</dbReference>
<dbReference type="GO" id="GO:0005938">
    <property type="term" value="C:cell cortex"/>
    <property type="evidence" value="ECO:0007669"/>
    <property type="project" value="UniProtKB-ARBA"/>
</dbReference>
<dbReference type="SUPFAM" id="SSF48371">
    <property type="entry name" value="ARM repeat"/>
    <property type="match status" value="1"/>
</dbReference>
<feature type="domain" description="DAD" evidence="5">
    <location>
        <begin position="1614"/>
        <end position="1646"/>
    </location>
</feature>
<feature type="compositionally biased region" description="Basic and acidic residues" evidence="4">
    <location>
        <begin position="1772"/>
        <end position="1783"/>
    </location>
</feature>
<dbReference type="GO" id="GO:0043332">
    <property type="term" value="C:mating projection tip"/>
    <property type="evidence" value="ECO:0007669"/>
    <property type="project" value="TreeGrafter"/>
</dbReference>
<reference evidence="8" key="1">
    <citation type="submission" date="2022-11" db="EMBL/GenBank/DDBJ databases">
        <title>Chromosomal genome sequence assembly and mating type (MAT) locus characterization of the leprose asexual lichenized fungus Lepraria neglecta (Nyl.) Erichsen.</title>
        <authorList>
            <person name="Allen J.L."/>
            <person name="Pfeffer B."/>
        </authorList>
    </citation>
    <scope>NUCLEOTIDE SEQUENCE</scope>
    <source>
        <strain evidence="8">Allen 5258</strain>
    </source>
</reference>
<dbReference type="InterPro" id="IPR014767">
    <property type="entry name" value="DAD_dom"/>
</dbReference>
<name>A0AAE0DHD7_9LECA</name>
<dbReference type="InterPro" id="IPR016024">
    <property type="entry name" value="ARM-type_fold"/>
</dbReference>
<dbReference type="Gene3D" id="6.10.30.50">
    <property type="match status" value="1"/>
</dbReference>
<organism evidence="8 9">
    <name type="scientific">Lepraria neglecta</name>
    <dbReference type="NCBI Taxonomy" id="209136"/>
    <lineage>
        <taxon>Eukaryota</taxon>
        <taxon>Fungi</taxon>
        <taxon>Dikarya</taxon>
        <taxon>Ascomycota</taxon>
        <taxon>Pezizomycotina</taxon>
        <taxon>Lecanoromycetes</taxon>
        <taxon>OSLEUM clade</taxon>
        <taxon>Lecanoromycetidae</taxon>
        <taxon>Lecanorales</taxon>
        <taxon>Lecanorineae</taxon>
        <taxon>Stereocaulaceae</taxon>
        <taxon>Lepraria</taxon>
    </lineage>
</organism>
<evidence type="ECO:0000313" key="9">
    <source>
        <dbReference type="Proteomes" id="UP001276659"/>
    </source>
</evidence>
<feature type="compositionally biased region" description="Basic and acidic residues" evidence="4">
    <location>
        <begin position="1813"/>
        <end position="1823"/>
    </location>
</feature>
<feature type="compositionally biased region" description="Polar residues" evidence="4">
    <location>
        <begin position="1"/>
        <end position="17"/>
    </location>
</feature>
<dbReference type="PROSITE" id="PS51231">
    <property type="entry name" value="DAD"/>
    <property type="match status" value="1"/>
</dbReference>
<feature type="compositionally biased region" description="Polar residues" evidence="4">
    <location>
        <begin position="262"/>
        <end position="274"/>
    </location>
</feature>
<keyword evidence="9" id="KW-1185">Reference proteome</keyword>
<evidence type="ECO:0000313" key="8">
    <source>
        <dbReference type="EMBL" id="KAK3169614.1"/>
    </source>
</evidence>
<feature type="domain" description="GBD/FH3" evidence="6">
    <location>
        <begin position="281"/>
        <end position="711"/>
    </location>
</feature>
<feature type="compositionally biased region" description="Low complexity" evidence="4">
    <location>
        <begin position="47"/>
        <end position="56"/>
    </location>
</feature>
<dbReference type="FunFam" id="1.20.58.2220:FF:000006">
    <property type="entry name" value="Cytokinesis protein sepA"/>
    <property type="match status" value="1"/>
</dbReference>
<dbReference type="GO" id="GO:0015629">
    <property type="term" value="C:actin cytoskeleton"/>
    <property type="evidence" value="ECO:0007669"/>
    <property type="project" value="UniProtKB-ARBA"/>
</dbReference>
<dbReference type="PROSITE" id="PS51444">
    <property type="entry name" value="FH2"/>
    <property type="match status" value="1"/>
</dbReference>
<dbReference type="InterPro" id="IPR015425">
    <property type="entry name" value="FH2_Formin"/>
</dbReference>
<feature type="compositionally biased region" description="Pro residues" evidence="4">
    <location>
        <begin position="1134"/>
        <end position="1152"/>
    </location>
</feature>
<feature type="coiled-coil region" evidence="3">
    <location>
        <begin position="771"/>
        <end position="812"/>
    </location>
</feature>
<feature type="compositionally biased region" description="Basic and acidic residues" evidence="4">
    <location>
        <begin position="28"/>
        <end position="37"/>
    </location>
</feature>
<dbReference type="GO" id="GO:0032991">
    <property type="term" value="C:protein-containing complex"/>
    <property type="evidence" value="ECO:0007669"/>
    <property type="project" value="UniProtKB-ARBA"/>
</dbReference>
<comment type="similarity">
    <text evidence="2">Belongs to the formin homology family. BNI1 subfamily.</text>
</comment>
<dbReference type="SMART" id="SM01140">
    <property type="entry name" value="Drf_GBD"/>
    <property type="match status" value="1"/>
</dbReference>
<evidence type="ECO:0000256" key="3">
    <source>
        <dbReference type="SAM" id="Coils"/>
    </source>
</evidence>
<keyword evidence="1 3" id="KW-0175">Coiled coil</keyword>
<dbReference type="EMBL" id="JASNWA010000009">
    <property type="protein sequence ID" value="KAK3169614.1"/>
    <property type="molecule type" value="Genomic_DNA"/>
</dbReference>
<dbReference type="InterPro" id="IPR010473">
    <property type="entry name" value="GTPase-bd"/>
</dbReference>
<dbReference type="Gene3D" id="1.25.10.10">
    <property type="entry name" value="Leucine-rich Repeat Variant"/>
    <property type="match status" value="1"/>
</dbReference>
<feature type="compositionally biased region" description="Basic and acidic residues" evidence="4">
    <location>
        <begin position="1573"/>
        <end position="1584"/>
    </location>
</feature>
<dbReference type="GO" id="GO:0005934">
    <property type="term" value="C:cellular bud tip"/>
    <property type="evidence" value="ECO:0007669"/>
    <property type="project" value="UniProtKB-ARBA"/>
</dbReference>
<gene>
    <name evidence="8" type="ORF">OEA41_008998</name>
</gene>
<dbReference type="InterPro" id="IPR014768">
    <property type="entry name" value="GBD/FH3_dom"/>
</dbReference>
<dbReference type="PANTHER" id="PTHR47102:SF2">
    <property type="entry name" value="PROTEIN BNI1"/>
    <property type="match status" value="1"/>
</dbReference>
<feature type="compositionally biased region" description="Acidic residues" evidence="4">
    <location>
        <begin position="1784"/>
        <end position="1799"/>
    </location>
</feature>
<comment type="caution">
    <text evidence="8">The sequence shown here is derived from an EMBL/GenBank/DDBJ whole genome shotgun (WGS) entry which is preliminary data.</text>
</comment>
<dbReference type="GO" id="GO:0051016">
    <property type="term" value="P:barbed-end actin filament capping"/>
    <property type="evidence" value="ECO:0007669"/>
    <property type="project" value="TreeGrafter"/>
</dbReference>
<dbReference type="SMART" id="SM01139">
    <property type="entry name" value="Drf_FH3"/>
    <property type="match status" value="1"/>
</dbReference>
<feature type="compositionally biased region" description="Basic and acidic residues" evidence="4">
    <location>
        <begin position="1688"/>
        <end position="1697"/>
    </location>
</feature>
<proteinExistence type="inferred from homology"/>
<feature type="compositionally biased region" description="Low complexity" evidence="4">
    <location>
        <begin position="1594"/>
        <end position="1603"/>
    </location>
</feature>
<dbReference type="FunFam" id="1.25.10.10:FF:000291">
    <property type="entry name" value="Cytokinesis protein sepA"/>
    <property type="match status" value="1"/>
</dbReference>
<dbReference type="InterPro" id="IPR010472">
    <property type="entry name" value="FH3_dom"/>
</dbReference>
<dbReference type="Gene3D" id="1.10.238.150">
    <property type="entry name" value="Formin, FH3 diaphanous domain"/>
    <property type="match status" value="1"/>
</dbReference>
<dbReference type="Proteomes" id="UP001276659">
    <property type="component" value="Unassembled WGS sequence"/>
</dbReference>
<feature type="compositionally biased region" description="Low complexity" evidence="4">
    <location>
        <begin position="1725"/>
        <end position="1735"/>
    </location>
</feature>
<evidence type="ECO:0000256" key="1">
    <source>
        <dbReference type="ARBA" id="ARBA00023054"/>
    </source>
</evidence>
<dbReference type="GO" id="GO:0003779">
    <property type="term" value="F:actin binding"/>
    <property type="evidence" value="ECO:0007669"/>
    <property type="project" value="InterPro"/>
</dbReference>
<feature type="compositionally biased region" description="Polar residues" evidence="4">
    <location>
        <begin position="1604"/>
        <end position="1620"/>
    </location>
</feature>
<feature type="compositionally biased region" description="Low complexity" evidence="4">
    <location>
        <begin position="1095"/>
        <end position="1108"/>
    </location>
</feature>
<dbReference type="GO" id="GO:1903475">
    <property type="term" value="P:mitotic actomyosin contractile ring assembly"/>
    <property type="evidence" value="ECO:0007669"/>
    <property type="project" value="TreeGrafter"/>
</dbReference>
<feature type="compositionally biased region" description="Pro residues" evidence="4">
    <location>
        <begin position="1057"/>
        <end position="1070"/>
    </location>
</feature>
<dbReference type="GO" id="GO:0033554">
    <property type="term" value="P:cellular response to stress"/>
    <property type="evidence" value="ECO:0007669"/>
    <property type="project" value="UniProtKB-ARBA"/>
</dbReference>
<dbReference type="FunFam" id="1.10.238.150:FF:000003">
    <property type="entry name" value="Cytokinesis protein SepA"/>
    <property type="match status" value="1"/>
</dbReference>